<feature type="transmembrane region" description="Helical" evidence="2">
    <location>
        <begin position="12"/>
        <end position="34"/>
    </location>
</feature>
<evidence type="ECO:0000256" key="1">
    <source>
        <dbReference type="SAM" id="MobiDB-lite"/>
    </source>
</evidence>
<feature type="region of interest" description="Disordered" evidence="1">
    <location>
        <begin position="45"/>
        <end position="159"/>
    </location>
</feature>
<reference evidence="3" key="1">
    <citation type="submission" date="2021-01" db="EMBL/GenBank/DDBJ databases">
        <authorList>
            <person name="Corre E."/>
            <person name="Pelletier E."/>
            <person name="Niang G."/>
            <person name="Scheremetjew M."/>
            <person name="Finn R."/>
            <person name="Kale V."/>
            <person name="Holt S."/>
            <person name="Cochrane G."/>
            <person name="Meng A."/>
            <person name="Brown T."/>
            <person name="Cohen L."/>
        </authorList>
    </citation>
    <scope>NUCLEOTIDE SEQUENCE</scope>
    <source>
        <strain evidence="3">Isolate 1302-5</strain>
    </source>
</reference>
<keyword evidence="2" id="KW-0472">Membrane</keyword>
<keyword evidence="2" id="KW-1133">Transmembrane helix</keyword>
<sequence>MRSRGRSIVEVIVAVTFVGFLTGFVAVLCIGNYFRARRAMERQRQRRLAGRDGDNLEARSHFESPRSQYSVGSSLYSDGGEHQRLLEGQRRTMEKPQHKTSRQPLNGTQIEQGHYPSQQHRRRQKYGEQGDNTYKKSEEDLLFFEENGQIPEGSDVMSV</sequence>
<feature type="compositionally biased region" description="Polar residues" evidence="1">
    <location>
        <begin position="65"/>
        <end position="76"/>
    </location>
</feature>
<evidence type="ECO:0000256" key="2">
    <source>
        <dbReference type="SAM" id="Phobius"/>
    </source>
</evidence>
<protein>
    <submittedName>
        <fullName evidence="3">Uncharacterized protein</fullName>
    </submittedName>
</protein>
<gene>
    <name evidence="3" type="ORF">OAUR00152_LOCUS35273</name>
</gene>
<accession>A0A7S4JWN7</accession>
<evidence type="ECO:0000313" key="3">
    <source>
        <dbReference type="EMBL" id="CAE2276719.1"/>
    </source>
</evidence>
<dbReference type="AlphaFoldDB" id="A0A7S4JWN7"/>
<proteinExistence type="predicted"/>
<organism evidence="3">
    <name type="scientific">Odontella aurita</name>
    <dbReference type="NCBI Taxonomy" id="265563"/>
    <lineage>
        <taxon>Eukaryota</taxon>
        <taxon>Sar</taxon>
        <taxon>Stramenopiles</taxon>
        <taxon>Ochrophyta</taxon>
        <taxon>Bacillariophyta</taxon>
        <taxon>Mediophyceae</taxon>
        <taxon>Biddulphiophycidae</taxon>
        <taxon>Eupodiscales</taxon>
        <taxon>Odontellaceae</taxon>
        <taxon>Odontella</taxon>
    </lineage>
</organism>
<feature type="compositionally biased region" description="Polar residues" evidence="1">
    <location>
        <begin position="102"/>
        <end position="118"/>
    </location>
</feature>
<feature type="compositionally biased region" description="Basic and acidic residues" evidence="1">
    <location>
        <begin position="45"/>
        <end position="64"/>
    </location>
</feature>
<feature type="compositionally biased region" description="Basic and acidic residues" evidence="1">
    <location>
        <begin position="125"/>
        <end position="139"/>
    </location>
</feature>
<keyword evidence="2" id="KW-0812">Transmembrane</keyword>
<name>A0A7S4JWN7_9STRA</name>
<feature type="compositionally biased region" description="Basic and acidic residues" evidence="1">
    <location>
        <begin position="79"/>
        <end position="97"/>
    </location>
</feature>
<dbReference type="EMBL" id="HBKQ01051145">
    <property type="protein sequence ID" value="CAE2276719.1"/>
    <property type="molecule type" value="Transcribed_RNA"/>
</dbReference>